<evidence type="ECO:0000259" key="1">
    <source>
        <dbReference type="Pfam" id="PF00668"/>
    </source>
</evidence>
<dbReference type="AlphaFoldDB" id="A0A0M1P5F6"/>
<name>A0A0M1P5F6_9BACL</name>
<keyword evidence="3" id="KW-1185">Reference proteome</keyword>
<dbReference type="InterPro" id="IPR023213">
    <property type="entry name" value="CAT-like_dom_sf"/>
</dbReference>
<dbReference type="SUPFAM" id="SSF52777">
    <property type="entry name" value="CoA-dependent acyltransferases"/>
    <property type="match status" value="2"/>
</dbReference>
<dbReference type="PANTHER" id="PTHR28037:SF1">
    <property type="entry name" value="ALCOHOL O-ACETYLTRANSFERASE 1-RELATED"/>
    <property type="match status" value="1"/>
</dbReference>
<dbReference type="GO" id="GO:0003824">
    <property type="term" value="F:catalytic activity"/>
    <property type="evidence" value="ECO:0007669"/>
    <property type="project" value="InterPro"/>
</dbReference>
<sequence>MTEQHKVHSYPVTPQDRMNYLLGVYSAVQQIGIVLKFSGQLDTDLLKQVLQLTLKKYPILSCRFVEDEIPYWDRFTGRIEESILNVKFCTTSEEATMLKAHLAEPMEWISGPMVQATLFRSVCDVLCIKISHLCSDAAGLKEYTHLLASLYTRLYKKEPYERIEKELLGEEAGFRDQGPLFAAAGITDISSFPLQEPGTASLWSFPSTLDNHAPAITTRTLDREQMIGLISITKANGATVNDGLLASYFRSIAKQAIYMEPRTIEKAIGITVDLRRYLPNRTTGNLCNLSAMEMPAIEMDENDSFEATLYKVKRAMDIIKENKPGLSSAVGMERMASMPLSSAKAMFGSQVELAKQAQMALPLLTNLGIISKSSIYFGDAEVVESYMTAPIMYSPFFSMGASTYQNTLTLSVGYHTPAVSEQAVSRLLDDMISEFTTNA</sequence>
<dbReference type="Proteomes" id="UP000036932">
    <property type="component" value="Unassembled WGS sequence"/>
</dbReference>
<dbReference type="Gene3D" id="3.30.559.10">
    <property type="entry name" value="Chloramphenicol acetyltransferase-like domain"/>
    <property type="match status" value="1"/>
</dbReference>
<dbReference type="GO" id="GO:0008610">
    <property type="term" value="P:lipid biosynthetic process"/>
    <property type="evidence" value="ECO:0007669"/>
    <property type="project" value="UniProtKB-ARBA"/>
</dbReference>
<dbReference type="InterPro" id="IPR052058">
    <property type="entry name" value="Alcohol_O-acetyltransferase"/>
</dbReference>
<dbReference type="EMBL" id="LIUT01000001">
    <property type="protein sequence ID" value="KOR89721.1"/>
    <property type="molecule type" value="Genomic_DNA"/>
</dbReference>
<dbReference type="Pfam" id="PF00668">
    <property type="entry name" value="Condensation"/>
    <property type="match status" value="1"/>
</dbReference>
<accession>A0A0M1P5F6</accession>
<protein>
    <recommendedName>
        <fullName evidence="1">Condensation domain-containing protein</fullName>
    </recommendedName>
</protein>
<evidence type="ECO:0000313" key="2">
    <source>
        <dbReference type="EMBL" id="KOR89721.1"/>
    </source>
</evidence>
<dbReference type="InterPro" id="IPR001242">
    <property type="entry name" value="Condensation_dom"/>
</dbReference>
<comment type="caution">
    <text evidence="2">The sequence shown here is derived from an EMBL/GenBank/DDBJ whole genome shotgun (WGS) entry which is preliminary data.</text>
</comment>
<evidence type="ECO:0000313" key="3">
    <source>
        <dbReference type="Proteomes" id="UP000036932"/>
    </source>
</evidence>
<reference evidence="3" key="1">
    <citation type="submission" date="2015-08" db="EMBL/GenBank/DDBJ databases">
        <title>Genome sequencing project for genomic taxonomy and phylogenomics of Bacillus-like bacteria.</title>
        <authorList>
            <person name="Liu B."/>
            <person name="Wang J."/>
            <person name="Zhu Y."/>
            <person name="Liu G."/>
            <person name="Chen Q."/>
            <person name="Chen Z."/>
            <person name="Lan J."/>
            <person name="Che J."/>
            <person name="Ge C."/>
            <person name="Shi H."/>
            <person name="Pan Z."/>
            <person name="Liu X."/>
        </authorList>
    </citation>
    <scope>NUCLEOTIDE SEQUENCE [LARGE SCALE GENOMIC DNA]</scope>
    <source>
        <strain evidence="3">FJAT-22460</strain>
    </source>
</reference>
<dbReference type="PATRIC" id="fig|1705565.3.peg.4341"/>
<proteinExistence type="predicted"/>
<gene>
    <name evidence="2" type="ORF">AM231_11660</name>
</gene>
<dbReference type="PANTHER" id="PTHR28037">
    <property type="entry name" value="ALCOHOL O-ACETYLTRANSFERASE 1-RELATED"/>
    <property type="match status" value="1"/>
</dbReference>
<feature type="domain" description="Condensation" evidence="1">
    <location>
        <begin position="31"/>
        <end position="162"/>
    </location>
</feature>
<organism evidence="2 3">
    <name type="scientific">Paenibacillus solani</name>
    <dbReference type="NCBI Taxonomy" id="1705565"/>
    <lineage>
        <taxon>Bacteria</taxon>
        <taxon>Bacillati</taxon>
        <taxon>Bacillota</taxon>
        <taxon>Bacilli</taxon>
        <taxon>Bacillales</taxon>
        <taxon>Paenibacillaceae</taxon>
        <taxon>Paenibacillus</taxon>
    </lineage>
</organism>
<dbReference type="RefSeq" id="WP_054402753.1">
    <property type="nucleotide sequence ID" value="NZ_LIUT01000001.1"/>
</dbReference>